<dbReference type="InterPro" id="IPR009922">
    <property type="entry name" value="DUF1457"/>
</dbReference>
<dbReference type="Pfam" id="PF07310">
    <property type="entry name" value="PAS_5"/>
    <property type="match status" value="1"/>
</dbReference>
<evidence type="ECO:0000313" key="1">
    <source>
        <dbReference type="EMBL" id="MDY0882924.1"/>
    </source>
</evidence>
<reference evidence="1 2" key="1">
    <citation type="journal article" date="2016" name="Antonie Van Leeuwenhoek">
        <title>Dongia soli sp. nov., isolated from soil from Dokdo, Korea.</title>
        <authorList>
            <person name="Kim D.U."/>
            <person name="Lee H."/>
            <person name="Kim H."/>
            <person name="Kim S.G."/>
            <person name="Ka J.O."/>
        </authorList>
    </citation>
    <scope>NUCLEOTIDE SEQUENCE [LARGE SCALE GENOMIC DNA]</scope>
    <source>
        <strain evidence="1 2">D78</strain>
    </source>
</reference>
<evidence type="ECO:0000313" key="2">
    <source>
        <dbReference type="Proteomes" id="UP001279642"/>
    </source>
</evidence>
<protein>
    <submittedName>
        <fullName evidence="1">PAS domain-containing protein</fullName>
    </submittedName>
</protein>
<keyword evidence="2" id="KW-1185">Reference proteome</keyword>
<sequence length="168" mass="18984">MGDLTVEAVLLDTEAIELPTLARLYDYWRGLCRGRFAPSRADIDPTELGFILPRLLMFDVLDGGDDFRVRLAGSGTFNLHGRDITGMLVSNFTPAAFREAVASSYRQIVRDRLPVYVRNTYWRNGIEVDAYHVLRLPLSSDGENVNIILVGEDYRGREADLVKIMETD</sequence>
<organism evidence="1 2">
    <name type="scientific">Dongia soli</name>
    <dbReference type="NCBI Taxonomy" id="600628"/>
    <lineage>
        <taxon>Bacteria</taxon>
        <taxon>Pseudomonadati</taxon>
        <taxon>Pseudomonadota</taxon>
        <taxon>Alphaproteobacteria</taxon>
        <taxon>Rhodospirillales</taxon>
        <taxon>Dongiaceae</taxon>
        <taxon>Dongia</taxon>
    </lineage>
</organism>
<proteinExistence type="predicted"/>
<accession>A0ABU5EAV0</accession>
<comment type="caution">
    <text evidence="1">The sequence shown here is derived from an EMBL/GenBank/DDBJ whole genome shotgun (WGS) entry which is preliminary data.</text>
</comment>
<name>A0ABU5EAV0_9PROT</name>
<dbReference type="RefSeq" id="WP_320507982.1">
    <property type="nucleotide sequence ID" value="NZ_JAXCLW010000002.1"/>
</dbReference>
<dbReference type="Proteomes" id="UP001279642">
    <property type="component" value="Unassembled WGS sequence"/>
</dbReference>
<gene>
    <name evidence="1" type="ORF">SMD27_08715</name>
</gene>
<dbReference type="EMBL" id="JAXCLW010000002">
    <property type="protein sequence ID" value="MDY0882924.1"/>
    <property type="molecule type" value="Genomic_DNA"/>
</dbReference>